<sequence>MLITRLSRCKPSRHIVGLFALLLATSPLSVYANEVDDWAAPIQQADLHKAAGRYEEALTIYKEFANKENGLAQFNVALFYQLGLSTKTDKAEACHWFHRAAINNMPGAMQQVGNCFAHGLGGQIDINQAIHWYTKAYQQGVHATYCQIGLLYLKGEGVQKDTGKAVDMCLKGAELGAFNAQVVMAKWYFYGTHVKQDYQKAFFWLQYAANKKSPESAFLMALYYDQGIGMEIDLKQALRWYEISASQAYEAAYLPTAALYWQAFLDHQKESLLAKSYLWAQAHCLSSHAVSQDSLRLKNKIEDVMPNTWQDALDEKVVAHLNKFQKHQHNNNC</sequence>
<dbReference type="InterPro" id="IPR006597">
    <property type="entry name" value="Sel1-like"/>
</dbReference>
<keyword evidence="3" id="KW-1185">Reference proteome</keyword>
<dbReference type="PANTHER" id="PTHR45011:SF1">
    <property type="entry name" value="DAP3-BINDING CELL DEATH ENHANCER 1"/>
    <property type="match status" value="1"/>
</dbReference>
<protein>
    <submittedName>
        <fullName evidence="2">Tetratricopeptide repeat protein</fullName>
    </submittedName>
</protein>
<dbReference type="InterPro" id="IPR011990">
    <property type="entry name" value="TPR-like_helical_dom_sf"/>
</dbReference>
<dbReference type="Gene3D" id="1.25.40.10">
    <property type="entry name" value="Tetratricopeptide repeat domain"/>
    <property type="match status" value="1"/>
</dbReference>
<keyword evidence="1" id="KW-0732">Signal</keyword>
<dbReference type="Proteomes" id="UP001595478">
    <property type="component" value="Unassembled WGS sequence"/>
</dbReference>
<evidence type="ECO:0000256" key="1">
    <source>
        <dbReference type="SAM" id="SignalP"/>
    </source>
</evidence>
<proteinExistence type="predicted"/>
<dbReference type="SUPFAM" id="SSF81901">
    <property type="entry name" value="HCP-like"/>
    <property type="match status" value="1"/>
</dbReference>
<comment type="caution">
    <text evidence="2">The sequence shown here is derived from an EMBL/GenBank/DDBJ whole genome shotgun (WGS) entry which is preliminary data.</text>
</comment>
<organism evidence="2 3">
    <name type="scientific">Agaribacter flavus</name>
    <dbReference type="NCBI Taxonomy" id="1902781"/>
    <lineage>
        <taxon>Bacteria</taxon>
        <taxon>Pseudomonadati</taxon>
        <taxon>Pseudomonadota</taxon>
        <taxon>Gammaproteobacteria</taxon>
        <taxon>Alteromonadales</taxon>
        <taxon>Alteromonadaceae</taxon>
        <taxon>Agaribacter</taxon>
    </lineage>
</organism>
<reference evidence="3" key="1">
    <citation type="journal article" date="2019" name="Int. J. Syst. Evol. Microbiol.">
        <title>The Global Catalogue of Microorganisms (GCM) 10K type strain sequencing project: providing services to taxonomists for standard genome sequencing and annotation.</title>
        <authorList>
            <consortium name="The Broad Institute Genomics Platform"/>
            <consortium name="The Broad Institute Genome Sequencing Center for Infectious Disease"/>
            <person name="Wu L."/>
            <person name="Ma J."/>
        </authorList>
    </citation>
    <scope>NUCLEOTIDE SEQUENCE [LARGE SCALE GENOMIC DNA]</scope>
    <source>
        <strain evidence="3">KCTC 52473</strain>
    </source>
</reference>
<dbReference type="Pfam" id="PF08238">
    <property type="entry name" value="Sel1"/>
    <property type="match status" value="5"/>
</dbReference>
<dbReference type="EMBL" id="JBHRSW010000005">
    <property type="protein sequence ID" value="MFC3120773.1"/>
    <property type="molecule type" value="Genomic_DNA"/>
</dbReference>
<feature type="chain" id="PRO_5046084282" evidence="1">
    <location>
        <begin position="33"/>
        <end position="333"/>
    </location>
</feature>
<gene>
    <name evidence="2" type="ORF">ACFOHL_04015</name>
</gene>
<dbReference type="PANTHER" id="PTHR45011">
    <property type="entry name" value="DAP3-BINDING CELL DEATH ENHANCER 1"/>
    <property type="match status" value="1"/>
</dbReference>
<evidence type="ECO:0000313" key="2">
    <source>
        <dbReference type="EMBL" id="MFC3120773.1"/>
    </source>
</evidence>
<feature type="signal peptide" evidence="1">
    <location>
        <begin position="1"/>
        <end position="32"/>
    </location>
</feature>
<name>A0ABV7FNE2_9ALTE</name>
<dbReference type="RefSeq" id="WP_376918902.1">
    <property type="nucleotide sequence ID" value="NZ_JBHRSW010000005.1"/>
</dbReference>
<accession>A0ABV7FNE2</accession>
<dbReference type="InterPro" id="IPR052748">
    <property type="entry name" value="ISR_Activator"/>
</dbReference>
<dbReference type="SMART" id="SM00671">
    <property type="entry name" value="SEL1"/>
    <property type="match status" value="5"/>
</dbReference>
<evidence type="ECO:0000313" key="3">
    <source>
        <dbReference type="Proteomes" id="UP001595478"/>
    </source>
</evidence>